<evidence type="ECO:0000313" key="1">
    <source>
        <dbReference type="EMBL" id="GIX99749.1"/>
    </source>
</evidence>
<gene>
    <name evidence="1" type="ORF">CDAR_108331</name>
</gene>
<dbReference type="EMBL" id="BPLQ01003345">
    <property type="protein sequence ID" value="GIX99749.1"/>
    <property type="molecule type" value="Genomic_DNA"/>
</dbReference>
<sequence>MTVKQEEMLAANKLPISHRKTTHLSAAKCRKLLLGRRKKKEKKKGSKLYSMKNETYLSEDLNIPAPAPINNSRRELCFLFRFSMGKKKREKLSRETCYAKYLTTNSWPWIRRRFANGNERSRTAVGRNLGIQREECFRDISLLTGREDLEKLFRNTLPNTFRKRLFYKSCPISRSRDLTRP</sequence>
<protein>
    <submittedName>
        <fullName evidence="1">Uncharacterized protein</fullName>
    </submittedName>
</protein>
<dbReference type="Proteomes" id="UP001054837">
    <property type="component" value="Unassembled WGS sequence"/>
</dbReference>
<comment type="caution">
    <text evidence="1">The sequence shown here is derived from an EMBL/GenBank/DDBJ whole genome shotgun (WGS) entry which is preliminary data.</text>
</comment>
<reference evidence="1 2" key="1">
    <citation type="submission" date="2021-06" db="EMBL/GenBank/DDBJ databases">
        <title>Caerostris darwini draft genome.</title>
        <authorList>
            <person name="Kono N."/>
            <person name="Arakawa K."/>
        </authorList>
    </citation>
    <scope>NUCLEOTIDE SEQUENCE [LARGE SCALE GENOMIC DNA]</scope>
</reference>
<keyword evidence="2" id="KW-1185">Reference proteome</keyword>
<organism evidence="1 2">
    <name type="scientific">Caerostris darwini</name>
    <dbReference type="NCBI Taxonomy" id="1538125"/>
    <lineage>
        <taxon>Eukaryota</taxon>
        <taxon>Metazoa</taxon>
        <taxon>Ecdysozoa</taxon>
        <taxon>Arthropoda</taxon>
        <taxon>Chelicerata</taxon>
        <taxon>Arachnida</taxon>
        <taxon>Araneae</taxon>
        <taxon>Araneomorphae</taxon>
        <taxon>Entelegynae</taxon>
        <taxon>Araneoidea</taxon>
        <taxon>Araneidae</taxon>
        <taxon>Caerostris</taxon>
    </lineage>
</organism>
<name>A0AAV4PVC2_9ARAC</name>
<evidence type="ECO:0000313" key="2">
    <source>
        <dbReference type="Proteomes" id="UP001054837"/>
    </source>
</evidence>
<dbReference type="AlphaFoldDB" id="A0AAV4PVC2"/>
<proteinExistence type="predicted"/>
<accession>A0AAV4PVC2</accession>